<gene>
    <name evidence="1" type="ORF">WMG39_24170</name>
</gene>
<sequence>MSINDYTFASYNNLATPVRCVTIPQSASSILGAGDDEPYQLTKLRLYLMSLEYAV</sequence>
<reference evidence="1 2" key="1">
    <citation type="journal article" date="2020" name="Harmful Algae">
        <title>Molecular and morphological characterization of a novel dihydroanatoxin-a producing Microcoleus species (cyanobacteria) from the Russian River, California, USA.</title>
        <authorList>
            <person name="Conklin K.Y."/>
            <person name="Stancheva R."/>
            <person name="Otten T.G."/>
            <person name="Fadness R."/>
            <person name="Boyer G.L."/>
            <person name="Read B."/>
            <person name="Zhang X."/>
            <person name="Sheath R.G."/>
        </authorList>
    </citation>
    <scope>NUCLEOTIDE SEQUENCE [LARGE SCALE GENOMIC DNA]</scope>
    <source>
        <strain evidence="1 2">PTRS2</strain>
    </source>
</reference>
<protein>
    <submittedName>
        <fullName evidence="1">Uncharacterized protein</fullName>
    </submittedName>
</protein>
<accession>A0ABU8YUF6</accession>
<organism evidence="1 2">
    <name type="scientific">Microcoleus anatoxicus PTRS2</name>
    <dbReference type="NCBI Taxonomy" id="2705321"/>
    <lineage>
        <taxon>Bacteria</taxon>
        <taxon>Bacillati</taxon>
        <taxon>Cyanobacteriota</taxon>
        <taxon>Cyanophyceae</taxon>
        <taxon>Oscillatoriophycideae</taxon>
        <taxon>Oscillatoriales</taxon>
        <taxon>Microcoleaceae</taxon>
        <taxon>Microcoleus</taxon>
        <taxon>Microcoleus anatoxicus</taxon>
    </lineage>
</organism>
<evidence type="ECO:0000313" key="2">
    <source>
        <dbReference type="Proteomes" id="UP001384579"/>
    </source>
</evidence>
<name>A0ABU8YUF6_9CYAN</name>
<dbReference type="Proteomes" id="UP001384579">
    <property type="component" value="Unassembled WGS sequence"/>
</dbReference>
<dbReference type="RefSeq" id="WP_340523630.1">
    <property type="nucleotide sequence ID" value="NZ_JBBLXS010000466.1"/>
</dbReference>
<comment type="caution">
    <text evidence="1">The sequence shown here is derived from an EMBL/GenBank/DDBJ whole genome shotgun (WGS) entry which is preliminary data.</text>
</comment>
<dbReference type="EMBL" id="JBBLXS010000466">
    <property type="protein sequence ID" value="MEK0187911.1"/>
    <property type="molecule type" value="Genomic_DNA"/>
</dbReference>
<proteinExistence type="predicted"/>
<evidence type="ECO:0000313" key="1">
    <source>
        <dbReference type="EMBL" id="MEK0187911.1"/>
    </source>
</evidence>
<keyword evidence="2" id="KW-1185">Reference proteome</keyword>